<feature type="transmembrane region" description="Helical" evidence="1">
    <location>
        <begin position="57"/>
        <end position="75"/>
    </location>
</feature>
<proteinExistence type="predicted"/>
<keyword evidence="1" id="KW-0472">Membrane</keyword>
<gene>
    <name evidence="2" type="ORF">OH136_09950</name>
</gene>
<accession>A0AAE3LRR0</accession>
<reference evidence="2" key="1">
    <citation type="submission" date="2022-10" db="EMBL/GenBank/DDBJ databases">
        <authorList>
            <person name="Yue Y."/>
        </authorList>
    </citation>
    <scope>NUCLEOTIDE SEQUENCE</scope>
    <source>
        <strain evidence="2">Z654</strain>
    </source>
</reference>
<dbReference type="AlphaFoldDB" id="A0AAE3LRR0"/>
<name>A0AAE3LRR0_9RHOB</name>
<dbReference type="RefSeq" id="WP_263953727.1">
    <property type="nucleotide sequence ID" value="NZ_JAOYFC010000002.1"/>
</dbReference>
<evidence type="ECO:0000313" key="2">
    <source>
        <dbReference type="EMBL" id="MCV6824878.1"/>
    </source>
</evidence>
<evidence type="ECO:0000256" key="1">
    <source>
        <dbReference type="SAM" id="Phobius"/>
    </source>
</evidence>
<organism evidence="2 3">
    <name type="scientific">Halocynthiibacter halioticoli</name>
    <dbReference type="NCBI Taxonomy" id="2986804"/>
    <lineage>
        <taxon>Bacteria</taxon>
        <taxon>Pseudomonadati</taxon>
        <taxon>Pseudomonadota</taxon>
        <taxon>Alphaproteobacteria</taxon>
        <taxon>Rhodobacterales</taxon>
        <taxon>Paracoccaceae</taxon>
        <taxon>Halocynthiibacter</taxon>
    </lineage>
</organism>
<dbReference type="Proteomes" id="UP001208041">
    <property type="component" value="Unassembled WGS sequence"/>
</dbReference>
<comment type="caution">
    <text evidence="2">The sequence shown here is derived from an EMBL/GenBank/DDBJ whole genome shotgun (WGS) entry which is preliminary data.</text>
</comment>
<dbReference type="EMBL" id="JAOYFC010000002">
    <property type="protein sequence ID" value="MCV6824878.1"/>
    <property type="molecule type" value="Genomic_DNA"/>
</dbReference>
<evidence type="ECO:0000313" key="3">
    <source>
        <dbReference type="Proteomes" id="UP001208041"/>
    </source>
</evidence>
<keyword evidence="1" id="KW-0812">Transmembrane</keyword>
<keyword evidence="3" id="KW-1185">Reference proteome</keyword>
<sequence length="563" mass="62467">MNMRQTSSRNTINKPTDSMLDREFEEIADRQRFMAILFSLGAAAFVAWASLSREEATAFYFGLIGAVLFLTVGMMKGSKARQSRTKCNEYRARRRQLEDLFKEEDPSAIECGIRQLKATKLAPHLSKLVEAWLPPLYTRLEEAREQKEIERTRLEKMRRRESVLKATAQIKELAKAKICQSRKSHPVLAARDAAIQRLARVKARRVQLEADVDEMLECTSWWTKLTYDYPDYNKMDKEIRDFERDVRLFLSRKADIIREAEEKHDAAVGRIDVRLRLIEENVMGAIPDRRQAPFDGDTIIRNSLILSALSVPVSAWQDISQAGEVYDALRSVNGNFEGMSDSEIWLQTLTMEPQSLAGLASLTKGALFEAHVATSTGGTLHEHFNTPDTDIVIDGVEFQVKATDSASYIESVDTSITVIATSEVAAETGAIDGGMSNAELDNAMELALGGSVVDFPDTAMDAVIGGFGGLGVFATLRGINHAIDRHREGIDKVEAIEEGIGVAVTGTMKATVDIAEMGYKVATSRPSRFLGRQVVKAGKGIGRAIEAAEERGREKEVTEKKKI</sequence>
<keyword evidence="1" id="KW-1133">Transmembrane helix</keyword>
<feature type="transmembrane region" description="Helical" evidence="1">
    <location>
        <begin position="33"/>
        <end position="51"/>
    </location>
</feature>
<protein>
    <submittedName>
        <fullName evidence="2">Uncharacterized protein</fullName>
    </submittedName>
</protein>